<dbReference type="PIRSF" id="PIRSF006356">
    <property type="entry name" value="Arg_deiminase"/>
    <property type="match status" value="1"/>
</dbReference>
<evidence type="ECO:0000256" key="4">
    <source>
        <dbReference type="ARBA" id="ARBA00022801"/>
    </source>
</evidence>
<dbReference type="Pfam" id="PF02274">
    <property type="entry name" value="ADI"/>
    <property type="match status" value="2"/>
</dbReference>
<feature type="active site" description="Amidino-cysteine intermediate" evidence="6">
    <location>
        <position position="398"/>
    </location>
</feature>
<sequence>MDLRVSSETGLLKGVITHTPGPEVSLVSPETKDQLLFDDIIYELDARNEHLDMLQVMRTALPELQILEVRNLITETLENPDARAYLADSLVRNQRDGNLAPVRAQIAELDAQELAAFAIEGSTPSIPSVELLPTPNLLFTRDLAAIVNDVIVVSKAAKTARIRESLMMDTVVTFHPMYEEIRKNAIFISGEDSIEGGDILVVRDDLVLIGMSERTTFSGLMHAARQLMDKGINQVLIIDIPKKRSSMHLDTIFTFSNYNECVVFPPAIIDRKDNVVSLVKSNGSIITELKPNLKYALEEALGHEVTFIKCGGDDPTAQQREQWSDGANTFALAPGVIIGYERNVNTFREMEKHGYKIVAGKDFVKNYSDGSFDISTCGKMVITFEGHELCRGRGGARCMTQPFSRMVD</sequence>
<dbReference type="PRINTS" id="PR01466">
    <property type="entry name" value="ARGDEIMINASE"/>
</dbReference>
<evidence type="ECO:0000256" key="5">
    <source>
        <dbReference type="ARBA" id="ARBA00049429"/>
    </source>
</evidence>
<evidence type="ECO:0000256" key="2">
    <source>
        <dbReference type="ARBA" id="ARBA00010206"/>
    </source>
</evidence>
<comment type="catalytic activity">
    <reaction evidence="5">
        <text>L-arginine + H2O = L-citrulline + NH4(+)</text>
        <dbReference type="Rhea" id="RHEA:19597"/>
        <dbReference type="ChEBI" id="CHEBI:15377"/>
        <dbReference type="ChEBI" id="CHEBI:28938"/>
        <dbReference type="ChEBI" id="CHEBI:32682"/>
        <dbReference type="ChEBI" id="CHEBI:57743"/>
        <dbReference type="EC" id="3.5.3.6"/>
    </reaction>
</comment>
<dbReference type="EMBL" id="CP027806">
    <property type="protein sequence ID" value="AXI99888.1"/>
    <property type="molecule type" value="Genomic_DNA"/>
</dbReference>
<name>A0A345UHD7_9BACT</name>
<dbReference type="OrthoDB" id="9807502at2"/>
<protein>
    <recommendedName>
        <fullName evidence="3">arginine deiminase</fullName>
        <ecNumber evidence="3">3.5.3.6</ecNumber>
    </recommendedName>
</protein>
<keyword evidence="8" id="KW-1185">Reference proteome</keyword>
<dbReference type="GO" id="GO:0019546">
    <property type="term" value="P:L-arginine deiminase pathway"/>
    <property type="evidence" value="ECO:0007669"/>
    <property type="project" value="TreeGrafter"/>
</dbReference>
<dbReference type="SUPFAM" id="SSF55909">
    <property type="entry name" value="Pentein"/>
    <property type="match status" value="1"/>
</dbReference>
<dbReference type="Gene3D" id="3.75.10.10">
    <property type="entry name" value="L-arginine/glycine Amidinotransferase, Chain A"/>
    <property type="match status" value="1"/>
</dbReference>
<accession>A0A345UHD7</accession>
<dbReference type="AlphaFoldDB" id="A0A345UHD7"/>
<dbReference type="EC" id="3.5.3.6" evidence="3"/>
<organism evidence="7 8">
    <name type="scientific">Cyclonatronum proteinivorum</name>
    <dbReference type="NCBI Taxonomy" id="1457365"/>
    <lineage>
        <taxon>Bacteria</taxon>
        <taxon>Pseudomonadati</taxon>
        <taxon>Balneolota</taxon>
        <taxon>Balneolia</taxon>
        <taxon>Balneolales</taxon>
        <taxon>Cyclonatronaceae</taxon>
        <taxon>Cyclonatronum</taxon>
    </lineage>
</organism>
<comment type="similarity">
    <text evidence="2">Belongs to the arginine deiminase family.</text>
</comment>
<dbReference type="PANTHER" id="PTHR47271:SF2">
    <property type="entry name" value="ARGININE DEIMINASE"/>
    <property type="match status" value="1"/>
</dbReference>
<evidence type="ECO:0000256" key="1">
    <source>
        <dbReference type="ARBA" id="ARBA00005213"/>
    </source>
</evidence>
<comment type="pathway">
    <text evidence="1">Amino-acid degradation; L-arginine degradation via ADI pathway; carbamoyl phosphate from L-arginine: step 1/2.</text>
</comment>
<reference evidence="7 8" key="1">
    <citation type="submission" date="2018-03" db="EMBL/GenBank/DDBJ databases">
        <title>Phenotypic and genomic properties of Cyclonatronum proteinivorum gen. nov., sp. nov., a haloalkaliphilic bacteroidete from soda lakes possessing Na+-translocating rhodopsin.</title>
        <authorList>
            <person name="Toshchakov S.V."/>
            <person name="Korzhenkov A."/>
            <person name="Samarov N.I."/>
            <person name="Kublanov I.V."/>
            <person name="Muntyan M.S."/>
            <person name="Sorokin D.Y."/>
        </authorList>
    </citation>
    <scope>NUCLEOTIDE SEQUENCE [LARGE SCALE GENOMIC DNA]</scope>
    <source>
        <strain evidence="7 8">Omega</strain>
    </source>
</reference>
<evidence type="ECO:0000256" key="3">
    <source>
        <dbReference type="ARBA" id="ARBA00012171"/>
    </source>
</evidence>
<proteinExistence type="inferred from homology"/>
<evidence type="ECO:0000313" key="7">
    <source>
        <dbReference type="EMBL" id="AXI99888.1"/>
    </source>
</evidence>
<dbReference type="InterPro" id="IPR003876">
    <property type="entry name" value="Arg_deiminase"/>
</dbReference>
<dbReference type="Proteomes" id="UP000254808">
    <property type="component" value="Chromosome"/>
</dbReference>
<keyword evidence="4 7" id="KW-0378">Hydrolase</keyword>
<dbReference type="Gene3D" id="1.10.3930.10">
    <property type="entry name" value="Arginine deiminase"/>
    <property type="match status" value="1"/>
</dbReference>
<evidence type="ECO:0000313" key="8">
    <source>
        <dbReference type="Proteomes" id="UP000254808"/>
    </source>
</evidence>
<evidence type="ECO:0000256" key="6">
    <source>
        <dbReference type="PIRSR" id="PIRSR006356-1"/>
    </source>
</evidence>
<dbReference type="GO" id="GO:0016990">
    <property type="term" value="F:arginine deiminase activity"/>
    <property type="evidence" value="ECO:0007669"/>
    <property type="project" value="UniProtKB-EC"/>
</dbReference>
<dbReference type="PANTHER" id="PTHR47271">
    <property type="entry name" value="ARGININE DEIMINASE"/>
    <property type="match status" value="1"/>
</dbReference>
<dbReference type="KEGG" id="cprv:CYPRO_0604"/>
<gene>
    <name evidence="7" type="ORF">CYPRO_0604</name>
</gene>